<dbReference type="InterPro" id="IPR027850">
    <property type="entry name" value="DUF4504"/>
</dbReference>
<reference evidence="1 2" key="1">
    <citation type="journal article" date="2024" name="J Genomics">
        <title>Draft genome sequencing and assembly of Favolaschia claudopus CIRM-BRFM 2984 isolated from oak limbs.</title>
        <authorList>
            <person name="Navarro D."/>
            <person name="Drula E."/>
            <person name="Chaduli D."/>
            <person name="Cazenave R."/>
            <person name="Ahrendt S."/>
            <person name="Wang J."/>
            <person name="Lipzen A."/>
            <person name="Daum C."/>
            <person name="Barry K."/>
            <person name="Grigoriev I.V."/>
            <person name="Favel A."/>
            <person name="Rosso M.N."/>
            <person name="Martin F."/>
        </authorList>
    </citation>
    <scope>NUCLEOTIDE SEQUENCE [LARGE SCALE GENOMIC DNA]</scope>
    <source>
        <strain evidence="1 2">CIRM-BRFM 2984</strain>
    </source>
</reference>
<protein>
    <submittedName>
        <fullName evidence="1">Thioredoxin-domain-containing protein</fullName>
    </submittedName>
</protein>
<dbReference type="Pfam" id="PF14953">
    <property type="entry name" value="DUF4504"/>
    <property type="match status" value="1"/>
</dbReference>
<name>A0AAW0D8U8_9AGAR</name>
<dbReference type="AlphaFoldDB" id="A0AAW0D8U8"/>
<dbReference type="PANTHER" id="PTHR31366">
    <property type="entry name" value="UPF0739 PROTEIN C1ORF74"/>
    <property type="match status" value="1"/>
</dbReference>
<sequence>MLATVTGAIQQALSSPSLLRRHIPVAKRPFFALDLALIALGCRCAWLVDVTVVQDAEQVYADFLRFLCQGHGAIFENVRHIYEASSQQSFFFNTQLCRELVRSISDDTAYVRFVFLKQHGEPELLKHPPPDVLSALLTLSETQELPPSLAQHTLIPLAGVLLGYPVAYVPDSISESSTFLAQVPLDVYTCHARSPSWTSPHTFLKFSCPAVLVDREQIVASLMVRFEPRLDELGIRLDVAYSREVMDRVAL</sequence>
<dbReference type="PANTHER" id="PTHR31366:SF2">
    <property type="entry name" value="UPF0739 PROTEIN C1ORF74"/>
    <property type="match status" value="1"/>
</dbReference>
<keyword evidence="2" id="KW-1185">Reference proteome</keyword>
<evidence type="ECO:0000313" key="2">
    <source>
        <dbReference type="Proteomes" id="UP001362999"/>
    </source>
</evidence>
<dbReference type="EMBL" id="JAWWNJ010000009">
    <property type="protein sequence ID" value="KAK7048051.1"/>
    <property type="molecule type" value="Genomic_DNA"/>
</dbReference>
<comment type="caution">
    <text evidence="1">The sequence shown here is derived from an EMBL/GenBank/DDBJ whole genome shotgun (WGS) entry which is preliminary data.</text>
</comment>
<dbReference type="Proteomes" id="UP001362999">
    <property type="component" value="Unassembled WGS sequence"/>
</dbReference>
<gene>
    <name evidence="1" type="ORF">R3P38DRAFT_1849658</name>
</gene>
<evidence type="ECO:0000313" key="1">
    <source>
        <dbReference type="EMBL" id="KAK7048051.1"/>
    </source>
</evidence>
<organism evidence="1 2">
    <name type="scientific">Favolaschia claudopus</name>
    <dbReference type="NCBI Taxonomy" id="2862362"/>
    <lineage>
        <taxon>Eukaryota</taxon>
        <taxon>Fungi</taxon>
        <taxon>Dikarya</taxon>
        <taxon>Basidiomycota</taxon>
        <taxon>Agaricomycotina</taxon>
        <taxon>Agaricomycetes</taxon>
        <taxon>Agaricomycetidae</taxon>
        <taxon>Agaricales</taxon>
        <taxon>Marasmiineae</taxon>
        <taxon>Mycenaceae</taxon>
        <taxon>Favolaschia</taxon>
    </lineage>
</organism>
<accession>A0AAW0D8U8</accession>
<proteinExistence type="predicted"/>